<comment type="caution">
    <text evidence="2">The sequence shown here is derived from an EMBL/GenBank/DDBJ whole genome shotgun (WGS) entry which is preliminary data.</text>
</comment>
<dbReference type="Proteomes" id="UP000642748">
    <property type="component" value="Unassembled WGS sequence"/>
</dbReference>
<feature type="region of interest" description="Disordered" evidence="1">
    <location>
        <begin position="252"/>
        <end position="275"/>
    </location>
</feature>
<gene>
    <name evidence="2" type="ORF">Raf01_91970</name>
</gene>
<accession>A0A8J3VW65</accession>
<keyword evidence="3" id="KW-1185">Reference proteome</keyword>
<organism evidence="2 3">
    <name type="scientific">Rugosimonospora africana</name>
    <dbReference type="NCBI Taxonomy" id="556532"/>
    <lineage>
        <taxon>Bacteria</taxon>
        <taxon>Bacillati</taxon>
        <taxon>Actinomycetota</taxon>
        <taxon>Actinomycetes</taxon>
        <taxon>Micromonosporales</taxon>
        <taxon>Micromonosporaceae</taxon>
        <taxon>Rugosimonospora</taxon>
    </lineage>
</organism>
<feature type="compositionally biased region" description="Low complexity" evidence="1">
    <location>
        <begin position="253"/>
        <end position="271"/>
    </location>
</feature>
<sequence>MGPTNAAATVVRLRPAVHVSPTPDGIYVRGWNTAFTVVGGADLWRLWQRLEPALRRGVATERLAAAASRPALLKVLRELVSALRDHDLTLPVVSAWRDDTEHAPPPLVADWLEQLAADPAVAWHQLAATTVDVAVTGDAGSAVADAAISALLATGVQVSRSGGVALQDPAIVALTAQNWAVFAGIGEHRGFATHPAAPDEGAATASRVAIRLGVAGRPARATAAPQPLAAVLGAAATERLLRVVAGLPDPGRGPITAPAGTEPAGAAVPAGRSAPDTLPDSWPMVLVARAKPFTVGYHPWLADGGDTPGPADSPDVVLARLDALCDPELGVLPVPRYEDLPQVPAALAMCEADRWRVLGTGDKISTARLDATLGGAERLLNPDGTDGPDGTGRLAVGIDDQHATGRLLRRAAYQVAGRAAATAAGPGTEHRWRDDPAARRWWITLTIRCGLDARLGLARLADGAFAARVEVAGRELAWAVEASAGTAVANAALGAVAMHEANRAGLEVDAPVTVCRAVSAQPSDPPLVGPATDDRAVRRVAEQQLIHGLRRFVPRGRQLRPAPPGRHEVGLALRAVAFCVWELG</sequence>
<evidence type="ECO:0000313" key="2">
    <source>
        <dbReference type="EMBL" id="GIH21025.1"/>
    </source>
</evidence>
<evidence type="ECO:0000256" key="1">
    <source>
        <dbReference type="SAM" id="MobiDB-lite"/>
    </source>
</evidence>
<name>A0A8J3VW65_9ACTN</name>
<dbReference type="AlphaFoldDB" id="A0A8J3VW65"/>
<reference evidence="2" key="1">
    <citation type="submission" date="2021-01" db="EMBL/GenBank/DDBJ databases">
        <title>Whole genome shotgun sequence of Rugosimonospora africana NBRC 104875.</title>
        <authorList>
            <person name="Komaki H."/>
            <person name="Tamura T."/>
        </authorList>
    </citation>
    <scope>NUCLEOTIDE SEQUENCE</scope>
    <source>
        <strain evidence="2">NBRC 104875</strain>
    </source>
</reference>
<protein>
    <submittedName>
        <fullName evidence="2">Uncharacterized protein</fullName>
    </submittedName>
</protein>
<dbReference type="EMBL" id="BONZ01000114">
    <property type="protein sequence ID" value="GIH21025.1"/>
    <property type="molecule type" value="Genomic_DNA"/>
</dbReference>
<proteinExistence type="predicted"/>
<evidence type="ECO:0000313" key="3">
    <source>
        <dbReference type="Proteomes" id="UP000642748"/>
    </source>
</evidence>